<dbReference type="PRINTS" id="PR00364">
    <property type="entry name" value="DISEASERSIST"/>
</dbReference>
<keyword evidence="2" id="KW-1185">Reference proteome</keyword>
<dbReference type="PANTHER" id="PTHR35205:SF1">
    <property type="entry name" value="ZU5 DOMAIN-CONTAINING PROTEIN"/>
    <property type="match status" value="1"/>
</dbReference>
<evidence type="ECO:0000313" key="2">
    <source>
        <dbReference type="Proteomes" id="UP001303889"/>
    </source>
</evidence>
<dbReference type="Gene3D" id="3.40.50.300">
    <property type="entry name" value="P-loop containing nucleotide triphosphate hydrolases"/>
    <property type="match status" value="1"/>
</dbReference>
<dbReference type="SUPFAM" id="SSF52540">
    <property type="entry name" value="P-loop containing nucleoside triphosphate hydrolases"/>
    <property type="match status" value="1"/>
</dbReference>
<organism evidence="1 2">
    <name type="scientific">Staphylotrichum tortipilum</name>
    <dbReference type="NCBI Taxonomy" id="2831512"/>
    <lineage>
        <taxon>Eukaryota</taxon>
        <taxon>Fungi</taxon>
        <taxon>Dikarya</taxon>
        <taxon>Ascomycota</taxon>
        <taxon>Pezizomycotina</taxon>
        <taxon>Sordariomycetes</taxon>
        <taxon>Sordariomycetidae</taxon>
        <taxon>Sordariales</taxon>
        <taxon>Chaetomiaceae</taxon>
        <taxon>Staphylotrichum</taxon>
    </lineage>
</organism>
<dbReference type="Proteomes" id="UP001303889">
    <property type="component" value="Unassembled WGS sequence"/>
</dbReference>
<reference evidence="1" key="1">
    <citation type="journal article" date="2023" name="Mol. Phylogenet. Evol.">
        <title>Genome-scale phylogeny and comparative genomics of the fungal order Sordariales.</title>
        <authorList>
            <person name="Hensen N."/>
            <person name="Bonometti L."/>
            <person name="Westerberg I."/>
            <person name="Brannstrom I.O."/>
            <person name="Guillou S."/>
            <person name="Cros-Aarteil S."/>
            <person name="Calhoun S."/>
            <person name="Haridas S."/>
            <person name="Kuo A."/>
            <person name="Mondo S."/>
            <person name="Pangilinan J."/>
            <person name="Riley R."/>
            <person name="LaButti K."/>
            <person name="Andreopoulos B."/>
            <person name="Lipzen A."/>
            <person name="Chen C."/>
            <person name="Yan M."/>
            <person name="Daum C."/>
            <person name="Ng V."/>
            <person name="Clum A."/>
            <person name="Steindorff A."/>
            <person name="Ohm R.A."/>
            <person name="Martin F."/>
            <person name="Silar P."/>
            <person name="Natvig D.O."/>
            <person name="Lalanne C."/>
            <person name="Gautier V."/>
            <person name="Ament-Velasquez S.L."/>
            <person name="Kruys A."/>
            <person name="Hutchinson M.I."/>
            <person name="Powell A.J."/>
            <person name="Barry K."/>
            <person name="Miller A.N."/>
            <person name="Grigoriev I.V."/>
            <person name="Debuchy R."/>
            <person name="Gladieux P."/>
            <person name="Hiltunen Thoren M."/>
            <person name="Johannesson H."/>
        </authorList>
    </citation>
    <scope>NUCLEOTIDE SEQUENCE</scope>
    <source>
        <strain evidence="1">CBS 103.79</strain>
    </source>
</reference>
<dbReference type="PANTHER" id="PTHR35205">
    <property type="entry name" value="NB-ARC AND TPR DOMAIN PROTEIN"/>
    <property type="match status" value="1"/>
</dbReference>
<keyword evidence="1" id="KW-0378">Hydrolase</keyword>
<comment type="caution">
    <text evidence="1">The sequence shown here is derived from an EMBL/GenBank/DDBJ whole genome shotgun (WGS) entry which is preliminary data.</text>
</comment>
<dbReference type="GO" id="GO:0016787">
    <property type="term" value="F:hydrolase activity"/>
    <property type="evidence" value="ECO:0007669"/>
    <property type="project" value="UniProtKB-KW"/>
</dbReference>
<dbReference type="EMBL" id="MU856233">
    <property type="protein sequence ID" value="KAK3897210.1"/>
    <property type="molecule type" value="Genomic_DNA"/>
</dbReference>
<dbReference type="AlphaFoldDB" id="A0AAN6MAJ7"/>
<evidence type="ECO:0000313" key="1">
    <source>
        <dbReference type="EMBL" id="KAK3897210.1"/>
    </source>
</evidence>
<reference evidence="1" key="2">
    <citation type="submission" date="2023-05" db="EMBL/GenBank/DDBJ databases">
        <authorList>
            <consortium name="Lawrence Berkeley National Laboratory"/>
            <person name="Steindorff A."/>
            <person name="Hensen N."/>
            <person name="Bonometti L."/>
            <person name="Westerberg I."/>
            <person name="Brannstrom I.O."/>
            <person name="Guillou S."/>
            <person name="Cros-Aarteil S."/>
            <person name="Calhoun S."/>
            <person name="Haridas S."/>
            <person name="Kuo A."/>
            <person name="Mondo S."/>
            <person name="Pangilinan J."/>
            <person name="Riley R."/>
            <person name="Labutti K."/>
            <person name="Andreopoulos B."/>
            <person name="Lipzen A."/>
            <person name="Chen C."/>
            <person name="Yanf M."/>
            <person name="Daum C."/>
            <person name="Ng V."/>
            <person name="Clum A."/>
            <person name="Ohm R."/>
            <person name="Martin F."/>
            <person name="Silar P."/>
            <person name="Natvig D."/>
            <person name="Lalanne C."/>
            <person name="Gautier V."/>
            <person name="Ament-Velasquez S.L."/>
            <person name="Kruys A."/>
            <person name="Hutchinson M.I."/>
            <person name="Powell A.J."/>
            <person name="Barry K."/>
            <person name="Miller A.N."/>
            <person name="Grigoriev I.V."/>
            <person name="Debuchy R."/>
            <person name="Gladieux P."/>
            <person name="Thoren M.H."/>
            <person name="Johannesson H."/>
        </authorList>
    </citation>
    <scope>NUCLEOTIDE SEQUENCE</scope>
    <source>
        <strain evidence="1">CBS 103.79</strain>
    </source>
</reference>
<dbReference type="Gene3D" id="1.10.8.430">
    <property type="entry name" value="Helical domain of apoptotic protease-activating factors"/>
    <property type="match status" value="1"/>
</dbReference>
<protein>
    <submittedName>
        <fullName evidence="1">P-loop containing nucleoside triphosphate hydrolase protein</fullName>
    </submittedName>
</protein>
<sequence>MGTPHQGGNGVQLGRILANVASLFVAADDRLLKHLEQDSEWLQQQLGQFAPISGDFVTKFAYEEYATPTVLGHSIMVVPRASAVVPGHADAEPIVIHANHTSMVRYPSRQNSGYMTVSENLQIMAMDAKEHVQQRWEREKRVDDGRSNAARFTLSLSLSGVTETSHFIAREEELILMRQVLHTQPGRRTIVVHGLGGMGKTQLAIAYMKRHRNDYSASIWLNARDETSLNQSFRNAARRILQEHPLLSYMQSAVADKDSDASMAVKRWLDEPRNDQWLLIYDNYDHPKMGGDLGATAARDSGSPGRLVEEVDQPVPEGYDIRRYLPDAHQGAVIVTTRSSTVHIGELLRLRKLRNMEDSLRILESTSARKGTQDDAAAVALARKLDGLPLALSTAGTYLAQVSTSWGQYLQDYESAWNQLQKLSPQLLTYENRAMYSTWNISYESIRRRSESAAMLLRFGSTFDSGPKWDRVEWV</sequence>
<accession>A0AAN6MAJ7</accession>
<dbReference type="InterPro" id="IPR027417">
    <property type="entry name" value="P-loop_NTPase"/>
</dbReference>
<gene>
    <name evidence="1" type="ORF">C8A05DRAFT_48085</name>
</gene>
<dbReference type="InterPro" id="IPR042197">
    <property type="entry name" value="Apaf_helical"/>
</dbReference>
<name>A0AAN6MAJ7_9PEZI</name>
<proteinExistence type="predicted"/>